<keyword evidence="1" id="KW-1133">Transmembrane helix</keyword>
<name>A0AAP0PXH7_9MAGN</name>
<accession>A0AAP0PXH7</accession>
<evidence type="ECO:0000313" key="2">
    <source>
        <dbReference type="EMBL" id="KAK9160042.1"/>
    </source>
</evidence>
<feature type="transmembrane region" description="Helical" evidence="1">
    <location>
        <begin position="6"/>
        <end position="26"/>
    </location>
</feature>
<dbReference type="EMBL" id="JBBNAF010000003">
    <property type="protein sequence ID" value="KAK9160042.1"/>
    <property type="molecule type" value="Genomic_DNA"/>
</dbReference>
<protein>
    <submittedName>
        <fullName evidence="2">Uncharacterized protein</fullName>
    </submittedName>
</protein>
<keyword evidence="1" id="KW-0812">Transmembrane</keyword>
<comment type="caution">
    <text evidence="2">The sequence shown here is derived from an EMBL/GenBank/DDBJ whole genome shotgun (WGS) entry which is preliminary data.</text>
</comment>
<organism evidence="2 3">
    <name type="scientific">Stephania yunnanensis</name>
    <dbReference type="NCBI Taxonomy" id="152371"/>
    <lineage>
        <taxon>Eukaryota</taxon>
        <taxon>Viridiplantae</taxon>
        <taxon>Streptophyta</taxon>
        <taxon>Embryophyta</taxon>
        <taxon>Tracheophyta</taxon>
        <taxon>Spermatophyta</taxon>
        <taxon>Magnoliopsida</taxon>
        <taxon>Ranunculales</taxon>
        <taxon>Menispermaceae</taxon>
        <taxon>Menispermoideae</taxon>
        <taxon>Cissampelideae</taxon>
        <taxon>Stephania</taxon>
    </lineage>
</organism>
<gene>
    <name evidence="2" type="ORF">Syun_006383</name>
</gene>
<feature type="transmembrane region" description="Helical" evidence="1">
    <location>
        <begin position="234"/>
        <end position="263"/>
    </location>
</feature>
<dbReference type="PANTHER" id="PTHR30353">
    <property type="entry name" value="INNER MEMBRANE PROTEIN DEDA-RELATED"/>
    <property type="match status" value="1"/>
</dbReference>
<keyword evidence="3" id="KW-1185">Reference proteome</keyword>
<keyword evidence="1" id="KW-0472">Membrane</keyword>
<dbReference type="Proteomes" id="UP001420932">
    <property type="component" value="Unassembled WGS sequence"/>
</dbReference>
<evidence type="ECO:0000256" key="1">
    <source>
        <dbReference type="SAM" id="Phobius"/>
    </source>
</evidence>
<evidence type="ECO:0000313" key="3">
    <source>
        <dbReference type="Proteomes" id="UP001420932"/>
    </source>
</evidence>
<dbReference type="PANTHER" id="PTHR30353:SF0">
    <property type="entry name" value="TRANSMEMBRANE PROTEIN"/>
    <property type="match status" value="1"/>
</dbReference>
<sequence>MIHLMVGYGLFLMWSLIMLRMCSLYVNRDKIFQVRNAGSDASTSGNIANGLGNGSDEMLEDSNISTSGSSFFTKLASALGTAALITVISIAVKLRAKGSHFAGIPGFFSGSLASTLAPDTPSVGFALKFFGYQVVLPAYAPGGVCISDMIPFYLGRLFRQSGASDDLSSKLGIDMEKAVSITETVQKYGNLIGNISRALFAGVCCGGLITLQVQCCHSVRTFGIGFLFRERPMLALASVATIVGIWTAFPYAVAALTAFLLYLSRHCAH</sequence>
<dbReference type="AlphaFoldDB" id="A0AAP0PXH7"/>
<reference evidence="2 3" key="1">
    <citation type="submission" date="2024-01" db="EMBL/GenBank/DDBJ databases">
        <title>Genome assemblies of Stephania.</title>
        <authorList>
            <person name="Yang L."/>
        </authorList>
    </citation>
    <scope>NUCLEOTIDE SEQUENCE [LARGE SCALE GENOMIC DNA]</scope>
    <source>
        <strain evidence="2">YNDBR</strain>
        <tissue evidence="2">Leaf</tissue>
    </source>
</reference>
<dbReference type="InterPro" id="IPR032818">
    <property type="entry name" value="DedA-like"/>
</dbReference>
<proteinExistence type="predicted"/>